<evidence type="ECO:0000313" key="2">
    <source>
        <dbReference type="WBParaSite" id="nRc.2.0.1.t00117-RA"/>
    </source>
</evidence>
<name>A0A915HFE9_ROMCU</name>
<dbReference type="AlphaFoldDB" id="A0A915HFE9"/>
<reference evidence="2" key="1">
    <citation type="submission" date="2022-11" db="UniProtKB">
        <authorList>
            <consortium name="WormBaseParasite"/>
        </authorList>
    </citation>
    <scope>IDENTIFICATION</scope>
</reference>
<protein>
    <submittedName>
        <fullName evidence="2">Uncharacterized protein</fullName>
    </submittedName>
</protein>
<dbReference type="WBParaSite" id="nRc.2.0.1.t00117-RA">
    <property type="protein sequence ID" value="nRc.2.0.1.t00117-RA"/>
    <property type="gene ID" value="nRc.2.0.1.g00117"/>
</dbReference>
<evidence type="ECO:0000313" key="1">
    <source>
        <dbReference type="Proteomes" id="UP000887565"/>
    </source>
</evidence>
<keyword evidence="1" id="KW-1185">Reference proteome</keyword>
<accession>A0A915HFE9</accession>
<dbReference type="Proteomes" id="UP000887565">
    <property type="component" value="Unplaced"/>
</dbReference>
<proteinExistence type="predicted"/>
<sequence>MDDTRLLTALLDYNFCGEFFRPTKHGTTEDFGPMLSANFRQNVIFHDWTKGRFNIQAYFVPFFLGMAFSIQHSSKLKIEYNIARIFWSYARRKLKIFILHPATEYSSEKPKVVMKCIKFYKENVGKKFKWTRNDIADMTDQLGSIVRSSDFESHVYELTVLKERDLVDGMDNIGFIFTSDYDMDYKIKPTFLSRKIAGQSQLIEIMPFIPKKVDERFLDKQLSNLMSNPAMKNTVKLFAAEFASHMVDTYKKNLARTKYSAEIGTHLPEAQCGFIHGNLISFQKSHGFKAEVTMEVDDDDVTSEFNIFLRREPIDDLKLVVHDYPILFDIVDTNPEMNSDQIEKRGFELMMDHMSIRYVSMSKSFADELLNTYINFEAQKAIVVQSDFHVSVMDYYDLKIYTVHYKDANENEIRRRKSFLLDTDIENVNVMITVDESDQLSADEFTSIKAEEGIRNLPRVRSNSRNYHDFAAFCTGLFHDTRIVTNVAKVSPHIMQIGFLQESMYQKESVKDLVLVNFIFGESAQALEALEEVKNLYDKTRGRGHGSKMITVVLRPGHKEVDVFTQRHLSLIDSCMAIVKGRSKRSGPACESLELEELIEDKRRDSDAENRLVGEREVKYRFFHQLNRISSGVMTGLMVKNLVADVINGNVAGMAINTGFILSSILANKASVKLLTKAGKLTARSPALLFVGYDLYCNLKNKDHSITNKVSIGGDIGYLALDITESLIELAEFSGIFGGVAAVTGPISAALGAAIMIGTEIYRAVETVKNIDSFVHLSGPEKFVEGMRAFVGMQPEEKIKTLMDNKQANTFVVQEALKFLDINKSVRRYVVPIKASSIENDGSNSTVTYYDLNNGTDKVLGFKNTPNAFNLASGLKFVSGGDADDSFILNGNKVMGILDGRAGTNLVDSRRLNGTLYMNRLYMVAMDNKKDVLNLALETRNMTQIYGREGQQDKIFVWYLVKKRDLGVYFQCNHLNGLGKMIYRLATGFEPFSTGRMQFKVSRIVVEMKNGTSYTYVKTIINENTTSRADYFCLHLNKITKHMHLRRKSFGVWHCRIDVEFFKCESETTTLEQCKESPNEKALCPLPVTFGLALVQ</sequence>
<organism evidence="1 2">
    <name type="scientific">Romanomermis culicivorax</name>
    <name type="common">Nematode worm</name>
    <dbReference type="NCBI Taxonomy" id="13658"/>
    <lineage>
        <taxon>Eukaryota</taxon>
        <taxon>Metazoa</taxon>
        <taxon>Ecdysozoa</taxon>
        <taxon>Nematoda</taxon>
        <taxon>Enoplea</taxon>
        <taxon>Dorylaimia</taxon>
        <taxon>Mermithida</taxon>
        <taxon>Mermithoidea</taxon>
        <taxon>Mermithidae</taxon>
        <taxon>Romanomermis</taxon>
    </lineage>
</organism>